<comment type="caution">
    <text evidence="3">The sequence shown here is derived from an EMBL/GenBank/DDBJ whole genome shotgun (WGS) entry which is preliminary data.</text>
</comment>
<name>A0ABP7T331_9BURK</name>
<dbReference type="EMBL" id="BAAAZE010000008">
    <property type="protein sequence ID" value="GAA4020206.1"/>
    <property type="molecule type" value="Genomic_DNA"/>
</dbReference>
<feature type="signal peptide" evidence="2">
    <location>
        <begin position="1"/>
        <end position="22"/>
    </location>
</feature>
<evidence type="ECO:0000256" key="1">
    <source>
        <dbReference type="SAM" id="MobiDB-lite"/>
    </source>
</evidence>
<evidence type="ECO:0000313" key="3">
    <source>
        <dbReference type="EMBL" id="GAA4020206.1"/>
    </source>
</evidence>
<dbReference type="Proteomes" id="UP001501353">
    <property type="component" value="Unassembled WGS sequence"/>
</dbReference>
<organism evidence="3 4">
    <name type="scientific">Actimicrobium antarcticum</name>
    <dbReference type="NCBI Taxonomy" id="1051899"/>
    <lineage>
        <taxon>Bacteria</taxon>
        <taxon>Pseudomonadati</taxon>
        <taxon>Pseudomonadota</taxon>
        <taxon>Betaproteobacteria</taxon>
        <taxon>Burkholderiales</taxon>
        <taxon>Oxalobacteraceae</taxon>
        <taxon>Actimicrobium</taxon>
    </lineage>
</organism>
<keyword evidence="2" id="KW-0732">Signal</keyword>
<dbReference type="RefSeq" id="WP_344762739.1">
    <property type="nucleotide sequence ID" value="NZ_BAAAZE010000008.1"/>
</dbReference>
<feature type="chain" id="PRO_5045156697" evidence="2">
    <location>
        <begin position="23"/>
        <end position="138"/>
    </location>
</feature>
<evidence type="ECO:0000256" key="2">
    <source>
        <dbReference type="SAM" id="SignalP"/>
    </source>
</evidence>
<accession>A0ABP7T331</accession>
<feature type="region of interest" description="Disordered" evidence="1">
    <location>
        <begin position="90"/>
        <end position="138"/>
    </location>
</feature>
<proteinExistence type="predicted"/>
<sequence length="138" mass="14341">MMKSPKFLLGTAVLVFANFAGAQTLSVPAVGAGINSNGGVNAPVAVTPMSPATPAVGVGASGAVSVAPAADPYVQKRAEDAAAKSDYKMKKDMAKEEYKEDKAQAKSDMKAEKRSASRERKARLAADAKIQKKDDTIN</sequence>
<protein>
    <submittedName>
        <fullName evidence="3">Uncharacterized protein</fullName>
    </submittedName>
</protein>
<reference evidence="4" key="1">
    <citation type="journal article" date="2019" name="Int. J. Syst. Evol. Microbiol.">
        <title>The Global Catalogue of Microorganisms (GCM) 10K type strain sequencing project: providing services to taxonomists for standard genome sequencing and annotation.</title>
        <authorList>
            <consortium name="The Broad Institute Genomics Platform"/>
            <consortium name="The Broad Institute Genome Sequencing Center for Infectious Disease"/>
            <person name="Wu L."/>
            <person name="Ma J."/>
        </authorList>
    </citation>
    <scope>NUCLEOTIDE SEQUENCE [LARGE SCALE GENOMIC DNA]</scope>
    <source>
        <strain evidence="4">JCM 16673</strain>
    </source>
</reference>
<gene>
    <name evidence="3" type="ORF">GCM10022212_15790</name>
</gene>
<keyword evidence="4" id="KW-1185">Reference proteome</keyword>
<evidence type="ECO:0000313" key="4">
    <source>
        <dbReference type="Proteomes" id="UP001501353"/>
    </source>
</evidence>